<keyword evidence="1" id="KW-0597">Phosphoprotein</keyword>
<dbReference type="Proteomes" id="UP000000343">
    <property type="component" value="Chromosome"/>
</dbReference>
<accession>E8WVV0</accession>
<proteinExistence type="predicted"/>
<keyword evidence="4" id="KW-0547">Nucleotide-binding</keyword>
<dbReference type="PaxDb" id="1198114-AciX9_3708"/>
<dbReference type="AlphaFoldDB" id="E8WVV0"/>
<dbReference type="RefSeq" id="WP_013582018.1">
    <property type="nucleotide sequence ID" value="NC_015064.1"/>
</dbReference>
<keyword evidence="7" id="KW-1185">Reference proteome</keyword>
<dbReference type="InterPro" id="IPR008201">
    <property type="entry name" value="HepT-like"/>
</dbReference>
<dbReference type="InterPro" id="IPR051813">
    <property type="entry name" value="HepT_RNase_toxin"/>
</dbReference>
<dbReference type="Pfam" id="PF01934">
    <property type="entry name" value="HepT-like"/>
    <property type="match status" value="1"/>
</dbReference>
<dbReference type="eggNOG" id="COG2361">
    <property type="taxonomic scope" value="Bacteria"/>
</dbReference>
<protein>
    <recommendedName>
        <fullName evidence="8">DUF86 domain-containing protein</fullName>
    </recommendedName>
</protein>
<dbReference type="GO" id="GO:0016787">
    <property type="term" value="F:hydrolase activity"/>
    <property type="evidence" value="ECO:0007669"/>
    <property type="project" value="UniProtKB-KW"/>
</dbReference>
<dbReference type="GO" id="GO:0004540">
    <property type="term" value="F:RNA nuclease activity"/>
    <property type="evidence" value="ECO:0007669"/>
    <property type="project" value="InterPro"/>
</dbReference>
<evidence type="ECO:0000313" key="6">
    <source>
        <dbReference type="EMBL" id="ADW70709.1"/>
    </source>
</evidence>
<evidence type="ECO:0000256" key="5">
    <source>
        <dbReference type="ARBA" id="ARBA00022801"/>
    </source>
</evidence>
<evidence type="ECO:0000313" key="7">
    <source>
        <dbReference type="Proteomes" id="UP000000343"/>
    </source>
</evidence>
<evidence type="ECO:0000256" key="2">
    <source>
        <dbReference type="ARBA" id="ARBA00022649"/>
    </source>
</evidence>
<dbReference type="PANTHER" id="PTHR34139:SF1">
    <property type="entry name" value="RNASE MJ1380-RELATED"/>
    <property type="match status" value="1"/>
</dbReference>
<gene>
    <name evidence="6" type="ordered locus">AciX9_3708</name>
</gene>
<dbReference type="KEGG" id="acm:AciX9_3708"/>
<sequence length="115" mass="13369">MPRELRAYLNDVIDSGRDILTYLGDMSLDDYRESSLVRAAVERKFSIIGEAINQALDHYPELQGKIKMDRDIVDFRNRVIHGYFSVNDVLVYSLTKRDLPELMDEMQNLIGEMNL</sequence>
<dbReference type="EMBL" id="CP002480">
    <property type="protein sequence ID" value="ADW70709.1"/>
    <property type="molecule type" value="Genomic_DNA"/>
</dbReference>
<evidence type="ECO:0008006" key="8">
    <source>
        <dbReference type="Google" id="ProtNLM"/>
    </source>
</evidence>
<dbReference type="PANTHER" id="PTHR34139">
    <property type="entry name" value="UPF0331 PROTEIN MJ0127"/>
    <property type="match status" value="1"/>
</dbReference>
<name>E8WVV0_GRATM</name>
<evidence type="ECO:0000256" key="1">
    <source>
        <dbReference type="ARBA" id="ARBA00022553"/>
    </source>
</evidence>
<dbReference type="GO" id="GO:0000166">
    <property type="term" value="F:nucleotide binding"/>
    <property type="evidence" value="ECO:0007669"/>
    <property type="project" value="UniProtKB-KW"/>
</dbReference>
<dbReference type="HOGENOM" id="CLU_142825_3_2_0"/>
<evidence type="ECO:0000256" key="4">
    <source>
        <dbReference type="ARBA" id="ARBA00022741"/>
    </source>
</evidence>
<organism evidence="7">
    <name type="scientific">Granulicella tundricola (strain ATCC BAA-1859 / DSM 23138 / MP5ACTX9)</name>
    <dbReference type="NCBI Taxonomy" id="1198114"/>
    <lineage>
        <taxon>Bacteria</taxon>
        <taxon>Pseudomonadati</taxon>
        <taxon>Acidobacteriota</taxon>
        <taxon>Terriglobia</taxon>
        <taxon>Terriglobales</taxon>
        <taxon>Acidobacteriaceae</taxon>
        <taxon>Granulicella</taxon>
    </lineage>
</organism>
<dbReference type="STRING" id="1198114.AciX9_3708"/>
<keyword evidence="5" id="KW-0378">Hydrolase</keyword>
<keyword evidence="2" id="KW-1277">Toxin-antitoxin system</keyword>
<keyword evidence="3" id="KW-0540">Nuclease</keyword>
<evidence type="ECO:0000256" key="3">
    <source>
        <dbReference type="ARBA" id="ARBA00022722"/>
    </source>
</evidence>
<dbReference type="OrthoDB" id="9810538at2"/>
<dbReference type="GO" id="GO:0110001">
    <property type="term" value="C:toxin-antitoxin complex"/>
    <property type="evidence" value="ECO:0007669"/>
    <property type="project" value="InterPro"/>
</dbReference>
<reference evidence="7" key="1">
    <citation type="submission" date="2011-01" db="EMBL/GenBank/DDBJ databases">
        <title>Complete sequence of chromosome of Acidobacterium sp. MP5ACTX9.</title>
        <authorList>
            <consortium name="US DOE Joint Genome Institute"/>
            <person name="Lucas S."/>
            <person name="Copeland A."/>
            <person name="Lapidus A."/>
            <person name="Cheng J.-F."/>
            <person name="Goodwin L."/>
            <person name="Pitluck S."/>
            <person name="Teshima H."/>
            <person name="Detter J.C."/>
            <person name="Han C."/>
            <person name="Tapia R."/>
            <person name="Land M."/>
            <person name="Hauser L."/>
            <person name="Kyrpides N."/>
            <person name="Ivanova N."/>
            <person name="Ovchinnikova G."/>
            <person name="Pagani I."/>
            <person name="Rawat S.R."/>
            <person name="Mannisto M."/>
            <person name="Haggblom M.M."/>
            <person name="Woyke T."/>
        </authorList>
    </citation>
    <scope>NUCLEOTIDE SEQUENCE [LARGE SCALE GENOMIC DNA]</scope>
    <source>
        <strain evidence="7">MP5ACTX9</strain>
    </source>
</reference>